<organism evidence="3 4">
    <name type="scientific">Hyphomonas chukchiensis</name>
    <dbReference type="NCBI Taxonomy" id="1280947"/>
    <lineage>
        <taxon>Bacteria</taxon>
        <taxon>Pseudomonadati</taxon>
        <taxon>Pseudomonadota</taxon>
        <taxon>Alphaproteobacteria</taxon>
        <taxon>Hyphomonadales</taxon>
        <taxon>Hyphomonadaceae</taxon>
        <taxon>Hyphomonas</taxon>
    </lineage>
</organism>
<dbReference type="PANTHER" id="PTHR35797">
    <property type="entry name" value="PROTEASE-RELATED"/>
    <property type="match status" value="1"/>
</dbReference>
<feature type="transmembrane region" description="Helical" evidence="1">
    <location>
        <begin position="127"/>
        <end position="148"/>
    </location>
</feature>
<reference evidence="3 4" key="1">
    <citation type="journal article" date="2014" name="Antonie Van Leeuwenhoek">
        <title>Hyphomonas beringensis sp. nov. and Hyphomonas chukchiensis sp. nov., isolated from surface seawater of the Bering Sea and Chukchi Sea.</title>
        <authorList>
            <person name="Li C."/>
            <person name="Lai Q."/>
            <person name="Li G."/>
            <person name="Dong C."/>
            <person name="Wang J."/>
            <person name="Liao Y."/>
            <person name="Shao Z."/>
        </authorList>
    </citation>
    <scope>NUCLEOTIDE SEQUENCE [LARGE SCALE GENOMIC DNA]</scope>
    <source>
        <strain evidence="3 4">BH-BN04-4</strain>
    </source>
</reference>
<gene>
    <name evidence="3" type="ORF">HY30_01810</name>
</gene>
<feature type="transmembrane region" description="Helical" evidence="1">
    <location>
        <begin position="200"/>
        <end position="220"/>
    </location>
</feature>
<dbReference type="GO" id="GO:0080120">
    <property type="term" value="P:CAAX-box protein maturation"/>
    <property type="evidence" value="ECO:0007669"/>
    <property type="project" value="UniProtKB-ARBA"/>
</dbReference>
<keyword evidence="4" id="KW-1185">Reference proteome</keyword>
<proteinExistence type="predicted"/>
<dbReference type="PANTHER" id="PTHR35797:SF1">
    <property type="entry name" value="PROTEASE"/>
    <property type="match status" value="1"/>
</dbReference>
<dbReference type="Pfam" id="PF02517">
    <property type="entry name" value="Rce1-like"/>
    <property type="match status" value="1"/>
</dbReference>
<name>A0A062US59_9PROT</name>
<dbReference type="GO" id="GO:0004175">
    <property type="term" value="F:endopeptidase activity"/>
    <property type="evidence" value="ECO:0007669"/>
    <property type="project" value="UniProtKB-ARBA"/>
</dbReference>
<feature type="transmembrane region" description="Helical" evidence="1">
    <location>
        <begin position="257"/>
        <end position="278"/>
    </location>
</feature>
<dbReference type="Proteomes" id="UP000027190">
    <property type="component" value="Unassembled WGS sequence"/>
</dbReference>
<keyword evidence="1" id="KW-0812">Transmembrane</keyword>
<comment type="caution">
    <text evidence="3">The sequence shown here is derived from an EMBL/GenBank/DDBJ whole genome shotgun (WGS) entry which is preliminary data.</text>
</comment>
<evidence type="ECO:0000256" key="1">
    <source>
        <dbReference type="SAM" id="Phobius"/>
    </source>
</evidence>
<dbReference type="EMBL" id="AWFG01000001">
    <property type="protein sequence ID" value="KCZ61101.1"/>
    <property type="molecule type" value="Genomic_DNA"/>
</dbReference>
<evidence type="ECO:0000313" key="4">
    <source>
        <dbReference type="Proteomes" id="UP000027190"/>
    </source>
</evidence>
<feature type="transmembrane region" description="Helical" evidence="1">
    <location>
        <begin position="15"/>
        <end position="37"/>
    </location>
</feature>
<feature type="transmembrane region" description="Helical" evidence="1">
    <location>
        <begin position="169"/>
        <end position="188"/>
    </location>
</feature>
<feature type="domain" description="CAAX prenyl protease 2/Lysostaphin resistance protein A-like" evidence="2">
    <location>
        <begin position="144"/>
        <end position="240"/>
    </location>
</feature>
<dbReference type="InterPro" id="IPR042150">
    <property type="entry name" value="MmRce1-like"/>
</dbReference>
<accession>A0A062US59</accession>
<sequence length="286" mass="31817">MPSQMTNSQIDRRDAWITISIFMGILCGLSAIAHFAILELNPTSLYVGALMLCPAIAALVTQKIRGRTISSLPWAWGNWRSNIQAYFIPAAYITLAYCLIWAFGLGAPLNPETITEWSDELGFPPNVPALSMFVMIGLLASVQFVKSLGSIAGEEIGWRGFLVWELRKVMPFGAVSILSGLIWAAWHYPIVIKYGGGNPVFQVACFTLMITSMSVIMTYFTFKSGSVWPAVIFHGAHNIFIQKIFTPLTVDTEGTQMWIDEYGLMIPLIVTGFAFFYWRKAKAEGF</sequence>
<dbReference type="InterPro" id="IPR003675">
    <property type="entry name" value="Rce1/LyrA-like_dom"/>
</dbReference>
<feature type="transmembrane region" description="Helical" evidence="1">
    <location>
        <begin position="43"/>
        <end position="64"/>
    </location>
</feature>
<dbReference type="AlphaFoldDB" id="A0A062US59"/>
<evidence type="ECO:0000313" key="3">
    <source>
        <dbReference type="EMBL" id="KCZ61101.1"/>
    </source>
</evidence>
<dbReference type="STRING" id="1280947.HY30_01810"/>
<keyword evidence="1" id="KW-1133">Transmembrane helix</keyword>
<evidence type="ECO:0000259" key="2">
    <source>
        <dbReference type="Pfam" id="PF02517"/>
    </source>
</evidence>
<dbReference type="PATRIC" id="fig|1280947.3.peg.356"/>
<keyword evidence="1" id="KW-0472">Membrane</keyword>
<feature type="transmembrane region" description="Helical" evidence="1">
    <location>
        <begin position="85"/>
        <end position="107"/>
    </location>
</feature>
<dbReference type="eggNOG" id="COG1266">
    <property type="taxonomic scope" value="Bacteria"/>
</dbReference>
<protein>
    <recommendedName>
        <fullName evidence="2">CAAX prenyl protease 2/Lysostaphin resistance protein A-like domain-containing protein</fullName>
    </recommendedName>
</protein>
<feature type="transmembrane region" description="Helical" evidence="1">
    <location>
        <begin position="227"/>
        <end position="245"/>
    </location>
</feature>